<evidence type="ECO:0000313" key="2">
    <source>
        <dbReference type="Proteomes" id="UP000016930"/>
    </source>
</evidence>
<protein>
    <submittedName>
        <fullName evidence="1">Uncharacterized protein</fullName>
    </submittedName>
</protein>
<dbReference type="AlphaFoldDB" id="M2RC42"/>
<dbReference type="SUPFAM" id="SSF52047">
    <property type="entry name" value="RNI-like"/>
    <property type="match status" value="1"/>
</dbReference>
<accession>M2RC42</accession>
<dbReference type="Gene3D" id="3.80.10.10">
    <property type="entry name" value="Ribonuclease Inhibitor"/>
    <property type="match status" value="1"/>
</dbReference>
<dbReference type="Proteomes" id="UP000016930">
    <property type="component" value="Unassembled WGS sequence"/>
</dbReference>
<evidence type="ECO:0000313" key="1">
    <source>
        <dbReference type="EMBL" id="EMD35937.1"/>
    </source>
</evidence>
<dbReference type="EMBL" id="KB445799">
    <property type="protein sequence ID" value="EMD35937.1"/>
    <property type="molecule type" value="Genomic_DNA"/>
</dbReference>
<keyword evidence="2" id="KW-1185">Reference proteome</keyword>
<reference evidence="1 2" key="1">
    <citation type="journal article" date="2012" name="Proc. Natl. Acad. Sci. U.S.A.">
        <title>Comparative genomics of Ceriporiopsis subvermispora and Phanerochaete chrysosporium provide insight into selective ligninolysis.</title>
        <authorList>
            <person name="Fernandez-Fueyo E."/>
            <person name="Ruiz-Duenas F.J."/>
            <person name="Ferreira P."/>
            <person name="Floudas D."/>
            <person name="Hibbett D.S."/>
            <person name="Canessa P."/>
            <person name="Larrondo L.F."/>
            <person name="James T.Y."/>
            <person name="Seelenfreund D."/>
            <person name="Lobos S."/>
            <person name="Polanco R."/>
            <person name="Tello M."/>
            <person name="Honda Y."/>
            <person name="Watanabe T."/>
            <person name="Watanabe T."/>
            <person name="Ryu J.S."/>
            <person name="Kubicek C.P."/>
            <person name="Schmoll M."/>
            <person name="Gaskell J."/>
            <person name="Hammel K.E."/>
            <person name="St John F.J."/>
            <person name="Vanden Wymelenberg A."/>
            <person name="Sabat G."/>
            <person name="Splinter BonDurant S."/>
            <person name="Syed K."/>
            <person name="Yadav J.S."/>
            <person name="Doddapaneni H."/>
            <person name="Subramanian V."/>
            <person name="Lavin J.L."/>
            <person name="Oguiza J.A."/>
            <person name="Perez G."/>
            <person name="Pisabarro A.G."/>
            <person name="Ramirez L."/>
            <person name="Santoyo F."/>
            <person name="Master E."/>
            <person name="Coutinho P.M."/>
            <person name="Henrissat B."/>
            <person name="Lombard V."/>
            <person name="Magnuson J.K."/>
            <person name="Kuees U."/>
            <person name="Hori C."/>
            <person name="Igarashi K."/>
            <person name="Samejima M."/>
            <person name="Held B.W."/>
            <person name="Barry K.W."/>
            <person name="LaButti K.M."/>
            <person name="Lapidus A."/>
            <person name="Lindquist E.A."/>
            <person name="Lucas S.M."/>
            <person name="Riley R."/>
            <person name="Salamov A.A."/>
            <person name="Hoffmeister D."/>
            <person name="Schwenk D."/>
            <person name="Hadar Y."/>
            <person name="Yarden O."/>
            <person name="de Vries R.P."/>
            <person name="Wiebenga A."/>
            <person name="Stenlid J."/>
            <person name="Eastwood D."/>
            <person name="Grigoriev I.V."/>
            <person name="Berka R.M."/>
            <person name="Blanchette R.A."/>
            <person name="Kersten P."/>
            <person name="Martinez A.T."/>
            <person name="Vicuna R."/>
            <person name="Cullen D."/>
        </authorList>
    </citation>
    <scope>NUCLEOTIDE SEQUENCE [LARGE SCALE GENOMIC DNA]</scope>
    <source>
        <strain evidence="1 2">B</strain>
    </source>
</reference>
<organism evidence="1 2">
    <name type="scientific">Ceriporiopsis subvermispora (strain B)</name>
    <name type="common">White-rot fungus</name>
    <name type="synonym">Gelatoporia subvermispora</name>
    <dbReference type="NCBI Taxonomy" id="914234"/>
    <lineage>
        <taxon>Eukaryota</taxon>
        <taxon>Fungi</taxon>
        <taxon>Dikarya</taxon>
        <taxon>Basidiomycota</taxon>
        <taxon>Agaricomycotina</taxon>
        <taxon>Agaricomycetes</taxon>
        <taxon>Polyporales</taxon>
        <taxon>Gelatoporiaceae</taxon>
        <taxon>Gelatoporia</taxon>
    </lineage>
</organism>
<sequence length="555" mass="62928">MFALGDAYGIIDAPNDRVLRYMPTIFTTGVDTTIPVRSVYEGSREHGCYLTYVAAEYSWVLTIAEVIILRQQWWLVTAPGGFHTPHLLWLKPTQPTAAPWGTQSSQHTQDKTTRQDKMASMTTNQLSSVDVAQEPEPTTALENGHHPEPFLNLDILNCIMDLLHVGDLISTMSTCHVLHCAGAKLLLANPPILSDPGRLLGFCNLILTDESRSAILRRLTVKIPRCPIESSTISLLTQVLESAKLLATLTLHLNIAYIESHSSLISAIQHLPSLRSLDLGPAYGSFKTKDIITGLRSPLRELHVSLIGRQERPDAQDILRPLSESLEVLDLRGVTWTFEDDLQFSAIRRLTIQPLEANHNIGILVQLFPNLTHLDFAKDPLTSDTSYYEQACQRNIISRKTCRWSSLEYLGGGFMDIFVSMINCQVEHLDIRNIRANDPTVIPALLNHMRPRILTLDIRLYLPAKYWSIFRNASFVRDLRMTLQVYDQVPGWRCHDSLADNVLRMLAPLHIESLNLIWRTDVRLDRLLHEPDPVYFHLFYAIPFVQRIGNNIRTL</sequence>
<proteinExistence type="predicted"/>
<dbReference type="OrthoDB" id="2754197at2759"/>
<dbReference type="HOGENOM" id="CLU_491418_0_0_1"/>
<dbReference type="InterPro" id="IPR032675">
    <property type="entry name" value="LRR_dom_sf"/>
</dbReference>
<feature type="non-terminal residue" evidence="1">
    <location>
        <position position="555"/>
    </location>
</feature>
<name>M2RC42_CERS8</name>
<gene>
    <name evidence="1" type="ORF">CERSUDRAFT_124506</name>
</gene>